<reference evidence="6 7" key="1">
    <citation type="submission" date="2012-05" db="EMBL/GenBank/DDBJ databases">
        <authorList>
            <person name="Harkins D.M."/>
            <person name="Madupu R."/>
            <person name="Durkin A.S."/>
            <person name="Torralba M."/>
            <person name="Methe B."/>
            <person name="Sutton G.G."/>
            <person name="Nelson K.E."/>
        </authorList>
    </citation>
    <scope>NUCLEOTIDE SEQUENCE [LARGE SCALE GENOMIC DNA]</scope>
    <source>
        <strain evidence="6 7">F0489</strain>
    </source>
</reference>
<feature type="compositionally biased region" description="Polar residues" evidence="4">
    <location>
        <begin position="1"/>
        <end position="12"/>
    </location>
</feature>
<dbReference type="InterPro" id="IPR027417">
    <property type="entry name" value="P-loop_NTPase"/>
</dbReference>
<feature type="region of interest" description="Disordered" evidence="4">
    <location>
        <begin position="1"/>
        <end position="28"/>
    </location>
</feature>
<evidence type="ECO:0000259" key="5">
    <source>
        <dbReference type="PROSITE" id="PS50893"/>
    </source>
</evidence>
<dbReference type="InterPro" id="IPR015854">
    <property type="entry name" value="ABC_transpr_LolD-like"/>
</dbReference>
<gene>
    <name evidence="6" type="ORF">HMPREF1318_1513</name>
</gene>
<dbReference type="InterPro" id="IPR003593">
    <property type="entry name" value="AAA+_ATPase"/>
</dbReference>
<dbReference type="SUPFAM" id="SSF52540">
    <property type="entry name" value="P-loop containing nucleoside triphosphate hydrolases"/>
    <property type="match status" value="1"/>
</dbReference>
<keyword evidence="2" id="KW-0547">Nucleotide-binding</keyword>
<dbReference type="InterPro" id="IPR017871">
    <property type="entry name" value="ABC_transporter-like_CS"/>
</dbReference>
<evidence type="ECO:0000256" key="4">
    <source>
        <dbReference type="SAM" id="MobiDB-lite"/>
    </source>
</evidence>
<dbReference type="RefSeq" id="WP_008732506.1">
    <property type="nucleotide sequence ID" value="NZ_AKFT01000165.1"/>
</dbReference>
<dbReference type="GO" id="GO:0022857">
    <property type="term" value="F:transmembrane transporter activity"/>
    <property type="evidence" value="ECO:0007669"/>
    <property type="project" value="TreeGrafter"/>
</dbReference>
<dbReference type="Pfam" id="PF00005">
    <property type="entry name" value="ABC_tran"/>
    <property type="match status" value="1"/>
</dbReference>
<feature type="domain" description="ABC transporter" evidence="5">
    <location>
        <begin position="32"/>
        <end position="255"/>
    </location>
</feature>
<evidence type="ECO:0000313" key="7">
    <source>
        <dbReference type="Proteomes" id="UP000002941"/>
    </source>
</evidence>
<dbReference type="CDD" id="cd03255">
    <property type="entry name" value="ABC_MJ0796_LolCDE_FtsE"/>
    <property type="match status" value="1"/>
</dbReference>
<name>J1H6Q9_9ACTO</name>
<dbReference type="GO" id="GO:0016887">
    <property type="term" value="F:ATP hydrolysis activity"/>
    <property type="evidence" value="ECO:0007669"/>
    <property type="project" value="InterPro"/>
</dbReference>
<proteinExistence type="predicted"/>
<dbReference type="PROSITE" id="PS00211">
    <property type="entry name" value="ABC_TRANSPORTER_1"/>
    <property type="match status" value="1"/>
</dbReference>
<sequence>MSTATGSSGSSRPTEETGAPATPATPAPRVIMRARGLELAFGTTRALRGIDLDVVAGEVLAVTGPSGSGKSTLLHVMAGVLVPDAGRVDYAGRDVAAMDEAERSRLRLAEFGFVFQFGQLLPDLSALDNVTIPLLLARAPRRQALERAREQLAALGLDGHEGKRPTQLSGGQAQRVAVARALVTRPRILFADEPTGALDSLAAEQTMQALTSATRAAHAALVIITHDPRTAAYADREVVVRDGRLSAGTGIAEDAR</sequence>
<dbReference type="eggNOG" id="COG1136">
    <property type="taxonomic scope" value="Bacteria"/>
</dbReference>
<evidence type="ECO:0000256" key="2">
    <source>
        <dbReference type="ARBA" id="ARBA00022741"/>
    </source>
</evidence>
<evidence type="ECO:0000313" key="6">
    <source>
        <dbReference type="EMBL" id="EJF40978.1"/>
    </source>
</evidence>
<comment type="caution">
    <text evidence="6">The sequence shown here is derived from an EMBL/GenBank/DDBJ whole genome shotgun (WGS) entry which is preliminary data.</text>
</comment>
<dbReference type="Proteomes" id="UP000002941">
    <property type="component" value="Unassembled WGS sequence"/>
</dbReference>
<keyword evidence="3 6" id="KW-0067">ATP-binding</keyword>
<dbReference type="GO" id="GO:0005524">
    <property type="term" value="F:ATP binding"/>
    <property type="evidence" value="ECO:0007669"/>
    <property type="project" value="UniProtKB-KW"/>
</dbReference>
<evidence type="ECO:0000256" key="3">
    <source>
        <dbReference type="ARBA" id="ARBA00022840"/>
    </source>
</evidence>
<organism evidence="6 7">
    <name type="scientific">Actinomyces massiliensis F0489</name>
    <dbReference type="NCBI Taxonomy" id="1125718"/>
    <lineage>
        <taxon>Bacteria</taxon>
        <taxon>Bacillati</taxon>
        <taxon>Actinomycetota</taxon>
        <taxon>Actinomycetes</taxon>
        <taxon>Actinomycetales</taxon>
        <taxon>Actinomycetaceae</taxon>
        <taxon>Actinomyces</taxon>
    </lineage>
</organism>
<dbReference type="EMBL" id="AKFT01000165">
    <property type="protein sequence ID" value="EJF40978.1"/>
    <property type="molecule type" value="Genomic_DNA"/>
</dbReference>
<dbReference type="AlphaFoldDB" id="J1H6Q9"/>
<dbReference type="InterPro" id="IPR003439">
    <property type="entry name" value="ABC_transporter-like_ATP-bd"/>
</dbReference>
<feature type="compositionally biased region" description="Low complexity" evidence="4">
    <location>
        <begin position="16"/>
        <end position="28"/>
    </location>
</feature>
<dbReference type="PANTHER" id="PTHR24220">
    <property type="entry name" value="IMPORT ATP-BINDING PROTEIN"/>
    <property type="match status" value="1"/>
</dbReference>
<keyword evidence="7" id="KW-1185">Reference proteome</keyword>
<keyword evidence="1" id="KW-0813">Transport</keyword>
<dbReference type="PATRIC" id="fig|1125718.3.peg.2070"/>
<dbReference type="SMART" id="SM00382">
    <property type="entry name" value="AAA"/>
    <property type="match status" value="1"/>
</dbReference>
<evidence type="ECO:0000256" key="1">
    <source>
        <dbReference type="ARBA" id="ARBA00022448"/>
    </source>
</evidence>
<dbReference type="Gene3D" id="3.40.50.300">
    <property type="entry name" value="P-loop containing nucleotide triphosphate hydrolases"/>
    <property type="match status" value="1"/>
</dbReference>
<dbReference type="GO" id="GO:0005886">
    <property type="term" value="C:plasma membrane"/>
    <property type="evidence" value="ECO:0007669"/>
    <property type="project" value="TreeGrafter"/>
</dbReference>
<accession>J1H6Q9</accession>
<dbReference type="InterPro" id="IPR017911">
    <property type="entry name" value="MacB-like_ATP-bd"/>
</dbReference>
<protein>
    <submittedName>
        <fullName evidence="6">ABC transporter, ATP-binding protein</fullName>
    </submittedName>
</protein>
<dbReference type="PROSITE" id="PS50893">
    <property type="entry name" value="ABC_TRANSPORTER_2"/>
    <property type="match status" value="1"/>
</dbReference>
<dbReference type="PANTHER" id="PTHR24220:SF685">
    <property type="entry name" value="ABC TRANSPORTER RELATED"/>
    <property type="match status" value="1"/>
</dbReference>